<sequence>MPHAVSHAVTAARLAALLPARRGQAWQVAPAPYSVRPNAATSRITSGDRALVIAESGGVIEVFADRQDLFAVTPEIVVDASGPDPAAVLAARVLGSVLPRLEREAANVTVHAHGWHQVIIDKAAELNEVGFALIDHGARPAPVPRGDGVGIVWMDHTGARWGLWVLTPTGNFTLSYAGPVGGLYDALPVLLPPAEGHQSDGAGSVFTRHLSNRFPQLRPLDDRRVEFGGFGDAKGCIALSAGDEPADCPDDNRRVAAEFGRLGADLLLTAVPHLI</sequence>
<dbReference type="EMBL" id="LMWU01000055">
    <property type="protein sequence ID" value="KUN58873.1"/>
    <property type="molecule type" value="Genomic_DNA"/>
</dbReference>
<dbReference type="AlphaFoldDB" id="A0A117QX28"/>
<name>A0A117QX28_9ACTN</name>
<dbReference type="Proteomes" id="UP000053669">
    <property type="component" value="Unassembled WGS sequence"/>
</dbReference>
<organism evidence="1 2">
    <name type="scientific">Streptomyces canus</name>
    <dbReference type="NCBI Taxonomy" id="58343"/>
    <lineage>
        <taxon>Bacteria</taxon>
        <taxon>Bacillati</taxon>
        <taxon>Actinomycetota</taxon>
        <taxon>Actinomycetes</taxon>
        <taxon>Kitasatosporales</taxon>
        <taxon>Streptomycetaceae</taxon>
        <taxon>Streptomyces</taxon>
        <taxon>Streptomyces aurantiacus group</taxon>
    </lineage>
</organism>
<proteinExistence type="predicted"/>
<accession>A0A117QX28</accession>
<gene>
    <name evidence="1" type="ORF">AQJ46_42125</name>
</gene>
<evidence type="ECO:0000313" key="1">
    <source>
        <dbReference type="EMBL" id="KUN58873.1"/>
    </source>
</evidence>
<comment type="caution">
    <text evidence="1">The sequence shown here is derived from an EMBL/GenBank/DDBJ whole genome shotgun (WGS) entry which is preliminary data.</text>
</comment>
<reference evidence="1 2" key="1">
    <citation type="submission" date="2015-10" db="EMBL/GenBank/DDBJ databases">
        <title>Draft genome sequence of Streptomyces canus DSM 40017, type strain for the species Streptomyces canus.</title>
        <authorList>
            <person name="Ruckert C."/>
            <person name="Winkler A."/>
            <person name="Kalinowski J."/>
            <person name="Kampfer P."/>
            <person name="Glaeser S."/>
        </authorList>
    </citation>
    <scope>NUCLEOTIDE SEQUENCE [LARGE SCALE GENOMIC DNA]</scope>
    <source>
        <strain evidence="1 2">DSM 40017</strain>
    </source>
</reference>
<evidence type="ECO:0000313" key="2">
    <source>
        <dbReference type="Proteomes" id="UP000053669"/>
    </source>
</evidence>
<protein>
    <submittedName>
        <fullName evidence="1">Uncharacterized protein</fullName>
    </submittedName>
</protein>
<dbReference type="RefSeq" id="WP_059210635.1">
    <property type="nucleotide sequence ID" value="NZ_KQ948674.1"/>
</dbReference>